<evidence type="ECO:0000256" key="1">
    <source>
        <dbReference type="SAM" id="SignalP"/>
    </source>
</evidence>
<evidence type="ECO:0008006" key="4">
    <source>
        <dbReference type="Google" id="ProtNLM"/>
    </source>
</evidence>
<feature type="chain" id="PRO_5003741326" description="F-box domain-containing protein" evidence="1">
    <location>
        <begin position="21"/>
        <end position="464"/>
    </location>
</feature>
<dbReference type="InParanoid" id="J0WLH9"/>
<proteinExistence type="predicted"/>
<dbReference type="Proteomes" id="UP000006514">
    <property type="component" value="Unassembled WGS sequence"/>
</dbReference>
<evidence type="ECO:0000313" key="2">
    <source>
        <dbReference type="EMBL" id="EJD32630.1"/>
    </source>
</evidence>
<evidence type="ECO:0000313" key="3">
    <source>
        <dbReference type="Proteomes" id="UP000006514"/>
    </source>
</evidence>
<dbReference type="EMBL" id="JH688786">
    <property type="protein sequence ID" value="EJD32630.1"/>
    <property type="molecule type" value="Genomic_DNA"/>
</dbReference>
<keyword evidence="1" id="KW-0732">Signal</keyword>
<feature type="signal peptide" evidence="1">
    <location>
        <begin position="1"/>
        <end position="20"/>
    </location>
</feature>
<sequence>MLSRTRGPAVFVLLPPVVLARVLHFIDCDPSSRPTVYSIALTSRVLRAASLPYRYREIHLAGRHTIYEVDAHLRCSPFSGQLNSPFRHASNLSLTVSPVCALDSHLRLVAIHMPSLVSLSLRLFLSNAESRTYEPPSSVIHHMNVFLDGPAASRMRSLEIRIQPGVLQQNSLVIWSMVSWGPLHLHDISTLLFETNSHLSDYAEGLGVSPLLILPPASHIRQFSTRASAFAIFNPAMWSDQPLLRCLSVESDPHSLSPPITAQTFTRALHHAASALAHTLAVLRLDGFPLDVYAALALSTLSCLQQLDCHPKIIHPGGAVDLQTQLPPTSPPIRQSAPLIVLPIPPPGPYLQRSVYTVDPKISHHLLLLLRLFLPSLSQLSVLHLATHHLVVQPVSNPQLLIPESFLSSLVVMCPSLRLIKLGHHDHRGSPHVHVAADCPCNSLGQLSPDPACINPLLATCLSS</sequence>
<accession>J0WLH9</accession>
<organism evidence="2 3">
    <name type="scientific">Auricularia subglabra (strain TFB-10046 / SS5)</name>
    <name type="common">White-rot fungus</name>
    <name type="synonym">Auricularia delicata (strain TFB10046)</name>
    <dbReference type="NCBI Taxonomy" id="717982"/>
    <lineage>
        <taxon>Eukaryota</taxon>
        <taxon>Fungi</taxon>
        <taxon>Dikarya</taxon>
        <taxon>Basidiomycota</taxon>
        <taxon>Agaricomycotina</taxon>
        <taxon>Agaricomycetes</taxon>
        <taxon>Auriculariales</taxon>
        <taxon>Auriculariaceae</taxon>
        <taxon>Auricularia</taxon>
    </lineage>
</organism>
<dbReference type="AlphaFoldDB" id="J0WLH9"/>
<dbReference type="KEGG" id="adl:AURDEDRAFT_178275"/>
<protein>
    <recommendedName>
        <fullName evidence="4">F-box domain-containing protein</fullName>
    </recommendedName>
</protein>
<gene>
    <name evidence="2" type="ORF">AURDEDRAFT_178275</name>
</gene>
<name>J0WLH9_AURST</name>
<keyword evidence="3" id="KW-1185">Reference proteome</keyword>
<reference evidence="3" key="1">
    <citation type="journal article" date="2012" name="Science">
        <title>The Paleozoic origin of enzymatic lignin decomposition reconstructed from 31 fungal genomes.</title>
        <authorList>
            <person name="Floudas D."/>
            <person name="Binder M."/>
            <person name="Riley R."/>
            <person name="Barry K."/>
            <person name="Blanchette R.A."/>
            <person name="Henrissat B."/>
            <person name="Martinez A.T."/>
            <person name="Otillar R."/>
            <person name="Spatafora J.W."/>
            <person name="Yadav J.S."/>
            <person name="Aerts A."/>
            <person name="Benoit I."/>
            <person name="Boyd A."/>
            <person name="Carlson A."/>
            <person name="Copeland A."/>
            <person name="Coutinho P.M."/>
            <person name="de Vries R.P."/>
            <person name="Ferreira P."/>
            <person name="Findley K."/>
            <person name="Foster B."/>
            <person name="Gaskell J."/>
            <person name="Glotzer D."/>
            <person name="Gorecki P."/>
            <person name="Heitman J."/>
            <person name="Hesse C."/>
            <person name="Hori C."/>
            <person name="Igarashi K."/>
            <person name="Jurgens J.A."/>
            <person name="Kallen N."/>
            <person name="Kersten P."/>
            <person name="Kohler A."/>
            <person name="Kuees U."/>
            <person name="Kumar T.K.A."/>
            <person name="Kuo A."/>
            <person name="LaButti K."/>
            <person name="Larrondo L.F."/>
            <person name="Lindquist E."/>
            <person name="Ling A."/>
            <person name="Lombard V."/>
            <person name="Lucas S."/>
            <person name="Lundell T."/>
            <person name="Martin R."/>
            <person name="McLaughlin D.J."/>
            <person name="Morgenstern I."/>
            <person name="Morin E."/>
            <person name="Murat C."/>
            <person name="Nagy L.G."/>
            <person name="Nolan M."/>
            <person name="Ohm R.A."/>
            <person name="Patyshakuliyeva A."/>
            <person name="Rokas A."/>
            <person name="Ruiz-Duenas F.J."/>
            <person name="Sabat G."/>
            <person name="Salamov A."/>
            <person name="Samejima M."/>
            <person name="Schmutz J."/>
            <person name="Slot J.C."/>
            <person name="St John F."/>
            <person name="Stenlid J."/>
            <person name="Sun H."/>
            <person name="Sun S."/>
            <person name="Syed K."/>
            <person name="Tsang A."/>
            <person name="Wiebenga A."/>
            <person name="Young D."/>
            <person name="Pisabarro A."/>
            <person name="Eastwood D.C."/>
            <person name="Martin F."/>
            <person name="Cullen D."/>
            <person name="Grigoriev I.V."/>
            <person name="Hibbett D.S."/>
        </authorList>
    </citation>
    <scope>NUCLEOTIDE SEQUENCE [LARGE SCALE GENOMIC DNA]</scope>
    <source>
        <strain evidence="3">TFB10046</strain>
    </source>
</reference>